<evidence type="ECO:0000313" key="4">
    <source>
        <dbReference type="Proteomes" id="UP000319255"/>
    </source>
</evidence>
<keyword evidence="4" id="KW-1185">Reference proteome</keyword>
<dbReference type="AlphaFoldDB" id="A0A501WK21"/>
<feature type="transmembrane region" description="Helical" evidence="1">
    <location>
        <begin position="285"/>
        <end position="312"/>
    </location>
</feature>
<comment type="caution">
    <text evidence="3">The sequence shown here is derived from an EMBL/GenBank/DDBJ whole genome shotgun (WGS) entry which is preliminary data.</text>
</comment>
<feature type="transmembrane region" description="Helical" evidence="1">
    <location>
        <begin position="253"/>
        <end position="273"/>
    </location>
</feature>
<dbReference type="Proteomes" id="UP000319255">
    <property type="component" value="Unassembled WGS sequence"/>
</dbReference>
<organism evidence="3 4">
    <name type="scientific">Amaricoccus solimangrovi</name>
    <dbReference type="NCBI Taxonomy" id="2589815"/>
    <lineage>
        <taxon>Bacteria</taxon>
        <taxon>Pseudomonadati</taxon>
        <taxon>Pseudomonadota</taxon>
        <taxon>Alphaproteobacteria</taxon>
        <taxon>Rhodobacterales</taxon>
        <taxon>Paracoccaceae</taxon>
        <taxon>Amaricoccus</taxon>
    </lineage>
</organism>
<feature type="transmembrane region" description="Helical" evidence="1">
    <location>
        <begin position="318"/>
        <end position="339"/>
    </location>
</feature>
<feature type="transmembrane region" description="Helical" evidence="1">
    <location>
        <begin position="87"/>
        <end position="110"/>
    </location>
</feature>
<feature type="transmembrane region" description="Helical" evidence="1">
    <location>
        <begin position="161"/>
        <end position="181"/>
    </location>
</feature>
<accession>A0A501WK21</accession>
<dbReference type="PANTHER" id="PTHR23028:SF53">
    <property type="entry name" value="ACYL_TRANSF_3 DOMAIN-CONTAINING PROTEIN"/>
    <property type="match status" value="1"/>
</dbReference>
<protein>
    <submittedName>
        <fullName evidence="3">Acyltransferase</fullName>
    </submittedName>
</protein>
<dbReference type="Pfam" id="PF01757">
    <property type="entry name" value="Acyl_transf_3"/>
    <property type="match status" value="1"/>
</dbReference>
<feature type="transmembrane region" description="Helical" evidence="1">
    <location>
        <begin position="46"/>
        <end position="67"/>
    </location>
</feature>
<keyword evidence="3" id="KW-0808">Transferase</keyword>
<dbReference type="RefSeq" id="WP_140455095.1">
    <property type="nucleotide sequence ID" value="NZ_VFRP01000017.1"/>
</dbReference>
<sequence length="359" mass="40626">MSSDFENVSKVRLDSITGLRGFAVFIVFLSHCANKNYLPAWLGQGFGQIGVMIFFTLSGFLMASLYLQRVPDRYNLEIYARSRAGRVLPLFILVVLTSVTLNGLEGWPYGINTLKLFLMNVMFIKGTAELWAVPVEIQFYFIFVGIWVLSHRSVMESCRLYVRLIFSLSIISGLICLVITMRGDFFSGIHVFIQYFLIGLLMPVAIPMIRKALGTLPAGRYRVVVEYGSSILVMFFLVGNAPYLKKSMGIDIFIWWDPLVALAVASVFMMTFFRSGIFRMMESPIFLSMGTISYGFYLIHPIIIGLFSTIMIGSGDNYIISSVIFFISTGIAMISYYLFERPILNKFKTWGKRGTLLPT</sequence>
<proteinExistence type="predicted"/>
<dbReference type="OrthoDB" id="9796461at2"/>
<dbReference type="GO" id="GO:0016020">
    <property type="term" value="C:membrane"/>
    <property type="evidence" value="ECO:0007669"/>
    <property type="project" value="TreeGrafter"/>
</dbReference>
<keyword evidence="1" id="KW-0472">Membrane</keyword>
<dbReference type="PANTHER" id="PTHR23028">
    <property type="entry name" value="ACETYLTRANSFERASE"/>
    <property type="match status" value="1"/>
</dbReference>
<feature type="transmembrane region" description="Helical" evidence="1">
    <location>
        <begin position="187"/>
        <end position="209"/>
    </location>
</feature>
<feature type="transmembrane region" description="Helical" evidence="1">
    <location>
        <begin position="221"/>
        <end position="241"/>
    </location>
</feature>
<gene>
    <name evidence="3" type="ORF">FJM51_15735</name>
</gene>
<evidence type="ECO:0000313" key="3">
    <source>
        <dbReference type="EMBL" id="TPE49122.1"/>
    </source>
</evidence>
<keyword evidence="3" id="KW-0012">Acyltransferase</keyword>
<feature type="transmembrane region" description="Helical" evidence="1">
    <location>
        <begin position="130"/>
        <end position="149"/>
    </location>
</feature>
<reference evidence="3 4" key="1">
    <citation type="submission" date="2019-06" db="EMBL/GenBank/DDBJ databases">
        <title>A novel bacterium of genus Amaricoccus, isolated from marine sediment.</title>
        <authorList>
            <person name="Huang H."/>
            <person name="Mo K."/>
            <person name="Hu Y."/>
        </authorList>
    </citation>
    <scope>NUCLEOTIDE SEQUENCE [LARGE SCALE GENOMIC DNA]</scope>
    <source>
        <strain evidence="3 4">HB172011</strain>
    </source>
</reference>
<keyword evidence="1" id="KW-0812">Transmembrane</keyword>
<dbReference type="GO" id="GO:0016747">
    <property type="term" value="F:acyltransferase activity, transferring groups other than amino-acyl groups"/>
    <property type="evidence" value="ECO:0007669"/>
    <property type="project" value="InterPro"/>
</dbReference>
<dbReference type="InterPro" id="IPR002656">
    <property type="entry name" value="Acyl_transf_3_dom"/>
</dbReference>
<feature type="domain" description="Acyltransferase 3" evidence="2">
    <location>
        <begin position="14"/>
        <end position="333"/>
    </location>
</feature>
<evidence type="ECO:0000256" key="1">
    <source>
        <dbReference type="SAM" id="Phobius"/>
    </source>
</evidence>
<dbReference type="InterPro" id="IPR050879">
    <property type="entry name" value="Acyltransferase_3"/>
</dbReference>
<dbReference type="EMBL" id="VFRP01000017">
    <property type="protein sequence ID" value="TPE49122.1"/>
    <property type="molecule type" value="Genomic_DNA"/>
</dbReference>
<evidence type="ECO:0000259" key="2">
    <source>
        <dbReference type="Pfam" id="PF01757"/>
    </source>
</evidence>
<keyword evidence="1" id="KW-1133">Transmembrane helix</keyword>
<name>A0A501WK21_9RHOB</name>
<dbReference type="GO" id="GO:0000271">
    <property type="term" value="P:polysaccharide biosynthetic process"/>
    <property type="evidence" value="ECO:0007669"/>
    <property type="project" value="TreeGrafter"/>
</dbReference>